<dbReference type="eggNOG" id="ENOG5033P4X">
    <property type="taxonomic scope" value="Bacteria"/>
</dbReference>
<sequence>MKTARMVLYSTPLIATLLISGCVPLEEPSLFDLGDLAPPIFLGLSQPDDRTLSLEFSEAVTAKEGTVRITGSSGESVTVTQILDHKHTLDLTFVQPPEAGIRCTAELSVSDEAGNSLDLLVPFYGINPDLPAMLINEITTQGSSSSPDMVELRVSEAGNLAGALLCEGIDGDCIQEIVFPPIEALAGDFVIIHFKPQGIEEEINETDDPAASGGLKAHPQAWDLWVQGGSGLSGNNGVIALYTRPGGPAIDAFLYSNRTSESDSDYRGFGSSAVLRRAEAICEAGMWMAADGPVRPEDAVNPEPSTATRSMFRKPEEADTNSSVDWFIAPTGGASFGSANGNEVYEP</sequence>
<protein>
    <recommendedName>
        <fullName evidence="2">TP-1001-like C-terminal domain-containing protein</fullName>
    </recommendedName>
</protein>
<dbReference type="Proteomes" id="UP000002318">
    <property type="component" value="Chromosome"/>
</dbReference>
<dbReference type="InterPro" id="IPR058683">
    <property type="entry name" value="TP_1001-like_C"/>
</dbReference>
<evidence type="ECO:0000256" key="1">
    <source>
        <dbReference type="SAM" id="MobiDB-lite"/>
    </source>
</evidence>
<dbReference type="PROSITE" id="PS51257">
    <property type="entry name" value="PROKAR_LIPOPROTEIN"/>
    <property type="match status" value="1"/>
</dbReference>
<dbReference type="KEGG" id="ssm:Spirs_3715"/>
<dbReference type="AlphaFoldDB" id="E1R7U6"/>
<dbReference type="STRING" id="573413.Spirs_3715"/>
<name>E1R7U6_SEDSS</name>
<reference evidence="3 4" key="1">
    <citation type="journal article" date="2010" name="Stand. Genomic Sci.">
        <title>Complete genome sequence of Spirochaeta smaragdinae type strain (SEBR 4228).</title>
        <authorList>
            <person name="Mavromatis K."/>
            <person name="Yasawong M."/>
            <person name="Chertkov O."/>
            <person name="Lapidus A."/>
            <person name="Lucas S."/>
            <person name="Nolan M."/>
            <person name="Del Rio T.G."/>
            <person name="Tice H."/>
            <person name="Cheng J.F."/>
            <person name="Pitluck S."/>
            <person name="Liolios K."/>
            <person name="Ivanova N."/>
            <person name="Tapia R."/>
            <person name="Han C."/>
            <person name="Bruce D."/>
            <person name="Goodwin L."/>
            <person name="Pati A."/>
            <person name="Chen A."/>
            <person name="Palaniappan K."/>
            <person name="Land M."/>
            <person name="Hauser L."/>
            <person name="Chang Y.J."/>
            <person name="Jeffries C.D."/>
            <person name="Detter J.C."/>
            <person name="Rohde M."/>
            <person name="Brambilla E."/>
            <person name="Spring S."/>
            <person name="Goker M."/>
            <person name="Sikorski J."/>
            <person name="Woyke T."/>
            <person name="Bristow J."/>
            <person name="Eisen J.A."/>
            <person name="Markowitz V."/>
            <person name="Hugenholtz P."/>
            <person name="Klenk H.P."/>
            <person name="Kyrpides N.C."/>
        </authorList>
    </citation>
    <scope>NUCLEOTIDE SEQUENCE [LARGE SCALE GENOMIC DNA]</scope>
    <source>
        <strain evidence="4">DSM 11293 / JCM 15392 / SEBR 4228</strain>
    </source>
</reference>
<proteinExistence type="predicted"/>
<gene>
    <name evidence="3" type="ordered locus">Spirs_3715</name>
</gene>
<dbReference type="HOGENOM" id="CLU_070080_0_0_12"/>
<feature type="domain" description="TP-1001-like C-terminal" evidence="2">
    <location>
        <begin position="131"/>
        <end position="328"/>
    </location>
</feature>
<dbReference type="Pfam" id="PF26342">
    <property type="entry name" value="TP_1001_2nd"/>
    <property type="match status" value="1"/>
</dbReference>
<dbReference type="OrthoDB" id="369743at2"/>
<dbReference type="EMBL" id="CP002116">
    <property type="protein sequence ID" value="ADK82801.1"/>
    <property type="molecule type" value="Genomic_DNA"/>
</dbReference>
<keyword evidence="4" id="KW-1185">Reference proteome</keyword>
<evidence type="ECO:0000313" key="3">
    <source>
        <dbReference type="EMBL" id="ADK82801.1"/>
    </source>
</evidence>
<evidence type="ECO:0000313" key="4">
    <source>
        <dbReference type="Proteomes" id="UP000002318"/>
    </source>
</evidence>
<evidence type="ECO:0000259" key="2">
    <source>
        <dbReference type="Pfam" id="PF26342"/>
    </source>
</evidence>
<dbReference type="RefSeq" id="WP_013256260.1">
    <property type="nucleotide sequence ID" value="NC_014364.1"/>
</dbReference>
<accession>E1R7U6</accession>
<feature type="region of interest" description="Disordered" evidence="1">
    <location>
        <begin position="293"/>
        <end position="318"/>
    </location>
</feature>
<organism evidence="3 4">
    <name type="scientific">Sediminispirochaeta smaragdinae (strain DSM 11293 / JCM 15392 / SEBR 4228)</name>
    <name type="common">Spirochaeta smaragdinae</name>
    <dbReference type="NCBI Taxonomy" id="573413"/>
    <lineage>
        <taxon>Bacteria</taxon>
        <taxon>Pseudomonadati</taxon>
        <taxon>Spirochaetota</taxon>
        <taxon>Spirochaetia</taxon>
        <taxon>Spirochaetales</taxon>
        <taxon>Spirochaetaceae</taxon>
        <taxon>Sediminispirochaeta</taxon>
    </lineage>
</organism>